<sequence length="273" mass="29162">MLFAAAGGSTSSAAVADSAPVVSAHANHPAQHLYATGWGLTLKADGTGFYNELMKFVLSEAGFGPDYRVMPYNRAVGSLKGDEDGCLYPAYTPIMRPNGLDEQLEISLEASEPLLRVVTHLFSQPGRAPLARLEDLQGKLIGHPMGSRIAEVLAPYGARYMASLDETAKAKLLLTGRVDYISASLPDAAFVFQALGEELPPYNPDLMLVSATIGVVCRPSMQGRAFIAAISAALLRLRENGRLAEFFEGRGVPVDIHLPVGRPSDGIAVKPQR</sequence>
<evidence type="ECO:0000313" key="2">
    <source>
        <dbReference type="Proteomes" id="UP001217500"/>
    </source>
</evidence>
<evidence type="ECO:0008006" key="3">
    <source>
        <dbReference type="Google" id="ProtNLM"/>
    </source>
</evidence>
<protein>
    <recommendedName>
        <fullName evidence="3">Solute-binding protein family 3/N-terminal domain-containing protein</fullName>
    </recommendedName>
</protein>
<reference evidence="1" key="1">
    <citation type="submission" date="2023-01" db="EMBL/GenBank/DDBJ databases">
        <title>The genome sequence of Kordiimonadaceae bacterium 6D33.</title>
        <authorList>
            <person name="Liu Y."/>
        </authorList>
    </citation>
    <scope>NUCLEOTIDE SEQUENCE</scope>
    <source>
        <strain evidence="1">6D33</strain>
    </source>
</reference>
<dbReference type="SUPFAM" id="SSF53850">
    <property type="entry name" value="Periplasmic binding protein-like II"/>
    <property type="match status" value="1"/>
</dbReference>
<gene>
    <name evidence="1" type="ORF">PH603_04785</name>
</gene>
<dbReference type="EMBL" id="CP116805">
    <property type="protein sequence ID" value="WCL55075.1"/>
    <property type="molecule type" value="Genomic_DNA"/>
</dbReference>
<dbReference type="Gene3D" id="3.40.190.10">
    <property type="entry name" value="Periplasmic binding protein-like II"/>
    <property type="match status" value="2"/>
</dbReference>
<organism evidence="1 2">
    <name type="scientific">Gimibacter soli</name>
    <dbReference type="NCBI Taxonomy" id="3024400"/>
    <lineage>
        <taxon>Bacteria</taxon>
        <taxon>Pseudomonadati</taxon>
        <taxon>Pseudomonadota</taxon>
        <taxon>Alphaproteobacteria</taxon>
        <taxon>Kordiimonadales</taxon>
        <taxon>Temperatibacteraceae</taxon>
        <taxon>Gimibacter</taxon>
    </lineage>
</organism>
<proteinExistence type="predicted"/>
<dbReference type="RefSeq" id="WP_289504833.1">
    <property type="nucleotide sequence ID" value="NZ_CP116805.1"/>
</dbReference>
<evidence type="ECO:0000313" key="1">
    <source>
        <dbReference type="EMBL" id="WCL55075.1"/>
    </source>
</evidence>
<dbReference type="Proteomes" id="UP001217500">
    <property type="component" value="Chromosome"/>
</dbReference>
<keyword evidence="2" id="KW-1185">Reference proteome</keyword>
<dbReference type="AlphaFoldDB" id="A0AAE9XTR5"/>
<dbReference type="KEGG" id="gso:PH603_04785"/>
<accession>A0AAE9XTR5</accession>
<name>A0AAE9XTR5_9PROT</name>